<accession>A0A2T6BSU7</accession>
<evidence type="ECO:0000256" key="3">
    <source>
        <dbReference type="RuleBase" id="RU003476"/>
    </source>
</evidence>
<dbReference type="GO" id="GO:0016787">
    <property type="term" value="F:hydrolase activity"/>
    <property type="evidence" value="ECO:0007669"/>
    <property type="project" value="UniProtKB-KW"/>
</dbReference>
<dbReference type="PANTHER" id="PTHR43046:SF14">
    <property type="entry name" value="MUTT_NUDIX FAMILY PROTEIN"/>
    <property type="match status" value="1"/>
</dbReference>
<dbReference type="EMBL" id="QBKR01000013">
    <property type="protein sequence ID" value="PTX59142.1"/>
    <property type="molecule type" value="Genomic_DNA"/>
</dbReference>
<gene>
    <name evidence="5" type="ORF">C8P63_11387</name>
</gene>
<dbReference type="PRINTS" id="PR00502">
    <property type="entry name" value="NUDIXFAMILY"/>
</dbReference>
<evidence type="ECO:0000256" key="1">
    <source>
        <dbReference type="ARBA" id="ARBA00001946"/>
    </source>
</evidence>
<keyword evidence="6" id="KW-1185">Reference proteome</keyword>
<sequence length="154" mass="17251">MKRGGVWLGVGGLVLRGDDLLVVKKKYGATTGLWTLPGGFVSPGETLDEAAEREVREETGIRVRTVGVAGIRTGESDNMICFVMEPEPGEPEPDGVEISEARFLPRETLKRDPLSADLLRLILTEEKRLLPAMVRRKFEPRRDYGYQSYKVFSR</sequence>
<dbReference type="PANTHER" id="PTHR43046">
    <property type="entry name" value="GDP-MANNOSE MANNOSYL HYDROLASE"/>
    <property type="match status" value="1"/>
</dbReference>
<dbReference type="SUPFAM" id="SSF55811">
    <property type="entry name" value="Nudix"/>
    <property type="match status" value="1"/>
</dbReference>
<evidence type="ECO:0000259" key="4">
    <source>
        <dbReference type="PROSITE" id="PS51462"/>
    </source>
</evidence>
<protein>
    <submittedName>
        <fullName evidence="5">ADP-ribose pyrophosphatase YjhB (NUDIX family)</fullName>
    </submittedName>
</protein>
<dbReference type="InterPro" id="IPR015797">
    <property type="entry name" value="NUDIX_hydrolase-like_dom_sf"/>
</dbReference>
<dbReference type="InterPro" id="IPR020084">
    <property type="entry name" value="NUDIX_hydrolase_CS"/>
</dbReference>
<name>A0A2T6BSU7_9BACL</name>
<dbReference type="InterPro" id="IPR000086">
    <property type="entry name" value="NUDIX_hydrolase_dom"/>
</dbReference>
<dbReference type="Proteomes" id="UP000244240">
    <property type="component" value="Unassembled WGS sequence"/>
</dbReference>
<feature type="domain" description="Nudix hydrolase" evidence="4">
    <location>
        <begin position="5"/>
        <end position="126"/>
    </location>
</feature>
<comment type="cofactor">
    <cofactor evidence="1">
        <name>Mg(2+)</name>
        <dbReference type="ChEBI" id="CHEBI:18420"/>
    </cofactor>
</comment>
<reference evidence="5 6" key="1">
    <citation type="submission" date="2018-04" db="EMBL/GenBank/DDBJ databases">
        <title>Genomic Encyclopedia of Archaeal and Bacterial Type Strains, Phase II (KMG-II): from individual species to whole genera.</title>
        <authorList>
            <person name="Goeker M."/>
        </authorList>
    </citation>
    <scope>NUCLEOTIDE SEQUENCE [LARGE SCALE GENOMIC DNA]</scope>
    <source>
        <strain evidence="5 6">DSM 45787</strain>
    </source>
</reference>
<evidence type="ECO:0000256" key="2">
    <source>
        <dbReference type="ARBA" id="ARBA00022801"/>
    </source>
</evidence>
<dbReference type="RefSeq" id="WP_108023891.1">
    <property type="nucleotide sequence ID" value="NZ_QBKR01000013.1"/>
</dbReference>
<organism evidence="5 6">
    <name type="scientific">Melghirimyces profundicolus</name>
    <dbReference type="NCBI Taxonomy" id="1242148"/>
    <lineage>
        <taxon>Bacteria</taxon>
        <taxon>Bacillati</taxon>
        <taxon>Bacillota</taxon>
        <taxon>Bacilli</taxon>
        <taxon>Bacillales</taxon>
        <taxon>Thermoactinomycetaceae</taxon>
        <taxon>Melghirimyces</taxon>
    </lineage>
</organism>
<dbReference type="AlphaFoldDB" id="A0A2T6BSU7"/>
<dbReference type="Gene3D" id="3.90.79.10">
    <property type="entry name" value="Nucleoside Triphosphate Pyrophosphohydrolase"/>
    <property type="match status" value="1"/>
</dbReference>
<evidence type="ECO:0000313" key="5">
    <source>
        <dbReference type="EMBL" id="PTX59142.1"/>
    </source>
</evidence>
<dbReference type="OrthoDB" id="9786141at2"/>
<dbReference type="PROSITE" id="PS00893">
    <property type="entry name" value="NUDIX_BOX"/>
    <property type="match status" value="1"/>
</dbReference>
<comment type="caution">
    <text evidence="5">The sequence shown here is derived from an EMBL/GenBank/DDBJ whole genome shotgun (WGS) entry which is preliminary data.</text>
</comment>
<comment type="similarity">
    <text evidence="3">Belongs to the Nudix hydrolase family.</text>
</comment>
<dbReference type="InterPro" id="IPR020476">
    <property type="entry name" value="Nudix_hydrolase"/>
</dbReference>
<proteinExistence type="inferred from homology"/>
<evidence type="ECO:0000313" key="6">
    <source>
        <dbReference type="Proteomes" id="UP000244240"/>
    </source>
</evidence>
<keyword evidence="2 3" id="KW-0378">Hydrolase</keyword>
<dbReference type="PROSITE" id="PS51462">
    <property type="entry name" value="NUDIX"/>
    <property type="match status" value="1"/>
</dbReference>
<dbReference type="Pfam" id="PF00293">
    <property type="entry name" value="NUDIX"/>
    <property type="match status" value="1"/>
</dbReference>